<proteinExistence type="predicted"/>
<gene>
    <name evidence="2" type="ORF">HNQ65_001161</name>
</gene>
<dbReference type="Proteomes" id="UP000590740">
    <property type="component" value="Unassembled WGS sequence"/>
</dbReference>
<evidence type="ECO:0000256" key="1">
    <source>
        <dbReference type="SAM" id="Phobius"/>
    </source>
</evidence>
<organism evidence="2 3">
    <name type="scientific">Prosthecobacter vanneervenii</name>
    <dbReference type="NCBI Taxonomy" id="48466"/>
    <lineage>
        <taxon>Bacteria</taxon>
        <taxon>Pseudomonadati</taxon>
        <taxon>Verrucomicrobiota</taxon>
        <taxon>Verrucomicrobiia</taxon>
        <taxon>Verrucomicrobiales</taxon>
        <taxon>Verrucomicrobiaceae</taxon>
        <taxon>Prosthecobacter</taxon>
    </lineage>
</organism>
<dbReference type="RefSeq" id="WP_184338534.1">
    <property type="nucleotide sequence ID" value="NZ_JACHIG010000002.1"/>
</dbReference>
<keyword evidence="3" id="KW-1185">Reference proteome</keyword>
<sequence length="160" mass="18553">MPFTFNGIGTAYYGECDFRPDGSYVTTEWVSLFYLPLFPLRSVRLMRHRKGDVDSVAFSSKSVILVERIPLHWRQVLMLYGFIALCVAYVAALIHVPPLIGWSWDAISPKLAAFIWLPLLSLPYALPLYLRRRARQKVGFSPEALMKTITWLRIKQRFEE</sequence>
<dbReference type="AlphaFoldDB" id="A0A7W8DIZ6"/>
<evidence type="ECO:0000313" key="2">
    <source>
        <dbReference type="EMBL" id="MBB5031593.1"/>
    </source>
</evidence>
<keyword evidence="1" id="KW-1133">Transmembrane helix</keyword>
<dbReference type="EMBL" id="JACHIG010000002">
    <property type="protein sequence ID" value="MBB5031593.1"/>
    <property type="molecule type" value="Genomic_DNA"/>
</dbReference>
<keyword evidence="1" id="KW-0472">Membrane</keyword>
<accession>A0A7W8DIZ6</accession>
<reference evidence="2 3" key="1">
    <citation type="submission" date="2020-08" db="EMBL/GenBank/DDBJ databases">
        <title>Genomic Encyclopedia of Type Strains, Phase IV (KMG-IV): sequencing the most valuable type-strain genomes for metagenomic binning, comparative biology and taxonomic classification.</title>
        <authorList>
            <person name="Goeker M."/>
        </authorList>
    </citation>
    <scope>NUCLEOTIDE SEQUENCE [LARGE SCALE GENOMIC DNA]</scope>
    <source>
        <strain evidence="2 3">DSM 12252</strain>
    </source>
</reference>
<comment type="caution">
    <text evidence="2">The sequence shown here is derived from an EMBL/GenBank/DDBJ whole genome shotgun (WGS) entry which is preliminary data.</text>
</comment>
<keyword evidence="1" id="KW-0812">Transmembrane</keyword>
<evidence type="ECO:0000313" key="3">
    <source>
        <dbReference type="Proteomes" id="UP000590740"/>
    </source>
</evidence>
<feature type="transmembrane region" description="Helical" evidence="1">
    <location>
        <begin position="77"/>
        <end position="100"/>
    </location>
</feature>
<protein>
    <submittedName>
        <fullName evidence="2">Uncharacterized protein</fullName>
    </submittedName>
</protein>
<feature type="transmembrane region" description="Helical" evidence="1">
    <location>
        <begin position="112"/>
        <end position="130"/>
    </location>
</feature>
<name>A0A7W8DIZ6_9BACT</name>